<feature type="chain" id="PRO_5042024281" evidence="1">
    <location>
        <begin position="21"/>
        <end position="130"/>
    </location>
</feature>
<proteinExistence type="predicted"/>
<name>A0AAE6WXP9_9GAMM</name>
<dbReference type="AlphaFoldDB" id="A0AAE6WXP9"/>
<dbReference type="Gene3D" id="4.10.640.20">
    <property type="match status" value="1"/>
</dbReference>
<organism evidence="2 3">
    <name type="scientific">Acinetobacter schindleri</name>
    <dbReference type="NCBI Taxonomy" id="108981"/>
    <lineage>
        <taxon>Bacteria</taxon>
        <taxon>Pseudomonadati</taxon>
        <taxon>Pseudomonadota</taxon>
        <taxon>Gammaproteobacteria</taxon>
        <taxon>Moraxellales</taxon>
        <taxon>Moraxellaceae</taxon>
        <taxon>Acinetobacter</taxon>
    </lineage>
</organism>
<dbReference type="EMBL" id="CP044463">
    <property type="protein sequence ID" value="QIC68071.1"/>
    <property type="molecule type" value="Genomic_DNA"/>
</dbReference>
<evidence type="ECO:0000313" key="3">
    <source>
        <dbReference type="Proteomes" id="UP000503505"/>
    </source>
</evidence>
<accession>A0AAE6WXP9</accession>
<dbReference type="InterPro" id="IPR038343">
    <property type="entry name" value="DUF4951_sf"/>
</dbReference>
<evidence type="ECO:0000256" key="1">
    <source>
        <dbReference type="SAM" id="SignalP"/>
    </source>
</evidence>
<dbReference type="Proteomes" id="UP000503505">
    <property type="component" value="Chromosome"/>
</dbReference>
<dbReference type="InterPro" id="IPR032538">
    <property type="entry name" value="DUF4951"/>
</dbReference>
<dbReference type="Pfam" id="PF16309">
    <property type="entry name" value="DUF4951"/>
    <property type="match status" value="1"/>
</dbReference>
<dbReference type="GeneID" id="58164018"/>
<reference evidence="2 3" key="1">
    <citation type="submission" date="2019-09" db="EMBL/GenBank/DDBJ databases">
        <title>Non-baumannii Acinetobacter spp. carrying blaNDM-1 isolated in China.</title>
        <authorList>
            <person name="Cui C."/>
            <person name="Chen C."/>
            <person name="Sun J."/>
            <person name="Liu Y."/>
        </authorList>
    </citation>
    <scope>NUCLEOTIDE SEQUENCE [LARGE SCALE GENOMIC DNA]</scope>
    <source>
        <strain evidence="2 3">HZE23-1</strain>
    </source>
</reference>
<dbReference type="RefSeq" id="WP_005221033.1">
    <property type="nucleotide sequence ID" value="NZ_CP044463.1"/>
</dbReference>
<sequence length="130" mass="14460">MLKPLLLSTLFLSIPISSFADVQVSEKIRPQVKSLVNPDIDRLAIPPTPHNMSLPEFGQGVIGWGTGPQDAETRLNHVSKADVEKMKQAGLTVEIAKTWQNFYKNETQRNAGNPTAPLRAQLMKKIISLW</sequence>
<gene>
    <name evidence="2" type="ORF">FSC10_12240</name>
</gene>
<evidence type="ECO:0000313" key="2">
    <source>
        <dbReference type="EMBL" id="QIC68071.1"/>
    </source>
</evidence>
<keyword evidence="1" id="KW-0732">Signal</keyword>
<feature type="signal peptide" evidence="1">
    <location>
        <begin position="1"/>
        <end position="20"/>
    </location>
</feature>
<protein>
    <submittedName>
        <fullName evidence="2">DUF4951 domain-containing protein</fullName>
    </submittedName>
</protein>